<gene>
    <name evidence="6" type="ORF">HA51_12125</name>
</gene>
<evidence type="ECO:0000256" key="3">
    <source>
        <dbReference type="ARBA" id="ARBA00022729"/>
    </source>
</evidence>
<dbReference type="Gene3D" id="2.60.40.1090">
    <property type="entry name" value="Fimbrial-type adhesion domain"/>
    <property type="match status" value="1"/>
</dbReference>
<sequence length="205" mass="22140">MQKNAASKNACIAKSPFTITCIMVLTTLLSPPAMAIFKEDFAASNYGILRVHGTLTESACRLDMLSADQTVNLGHLSTANLKNVGDQGVLVAVSLILHDCIRTSSTESSEKDNVAWSAHQPAVSFTFTGTQDPSNPQLVEVRGASGIALRLKDASKNNVEIGQKGKSLRLTPDNAVMYYITAERTRGELRGGTYSANINFRLNYE</sequence>
<dbReference type="PANTHER" id="PTHR33420">
    <property type="entry name" value="FIMBRIAL SUBUNIT ELFA-RELATED"/>
    <property type="match status" value="1"/>
</dbReference>
<name>A0A1X1CX96_9GAMM</name>
<dbReference type="AlphaFoldDB" id="A0A1X1CX96"/>
<dbReference type="GO" id="GO:0043709">
    <property type="term" value="P:cell adhesion involved in single-species biofilm formation"/>
    <property type="evidence" value="ECO:0007669"/>
    <property type="project" value="TreeGrafter"/>
</dbReference>
<protein>
    <recommendedName>
        <fullName evidence="5">Fimbrial-type adhesion domain-containing protein</fullName>
    </recommendedName>
</protein>
<evidence type="ECO:0000256" key="4">
    <source>
        <dbReference type="ARBA" id="ARBA00023263"/>
    </source>
</evidence>
<organism evidence="6 7">
    <name type="scientific">Pantoea rwandensis</name>
    <dbReference type="NCBI Taxonomy" id="1076550"/>
    <lineage>
        <taxon>Bacteria</taxon>
        <taxon>Pseudomonadati</taxon>
        <taxon>Pseudomonadota</taxon>
        <taxon>Gammaproteobacteria</taxon>
        <taxon>Enterobacterales</taxon>
        <taxon>Erwiniaceae</taxon>
        <taxon>Pantoea</taxon>
    </lineage>
</organism>
<dbReference type="PANTHER" id="PTHR33420:SF3">
    <property type="entry name" value="FIMBRIAL SUBUNIT ELFA"/>
    <property type="match status" value="1"/>
</dbReference>
<evidence type="ECO:0000313" key="7">
    <source>
        <dbReference type="Proteomes" id="UP000193558"/>
    </source>
</evidence>
<proteinExistence type="inferred from homology"/>
<dbReference type="InterPro" id="IPR036937">
    <property type="entry name" value="Adhesion_dom_fimbrial_sf"/>
</dbReference>
<dbReference type="GO" id="GO:0009289">
    <property type="term" value="C:pilus"/>
    <property type="evidence" value="ECO:0007669"/>
    <property type="project" value="UniProtKB-SubCell"/>
</dbReference>
<comment type="similarity">
    <text evidence="2">Belongs to the fimbrial protein family.</text>
</comment>
<dbReference type="OrthoDB" id="6466218at2"/>
<evidence type="ECO:0000256" key="1">
    <source>
        <dbReference type="ARBA" id="ARBA00004561"/>
    </source>
</evidence>
<reference evidence="6 7" key="1">
    <citation type="journal article" date="2017" name="Antonie Van Leeuwenhoek">
        <title>Phylogenomic resolution of the bacterial genus Pantoea and its relationship with Erwinia and Tatumella.</title>
        <authorList>
            <person name="Palmer M."/>
            <person name="Steenkamp E.T."/>
            <person name="Coetzee M.P."/>
            <person name="Chan W.Y."/>
            <person name="van Zyl E."/>
            <person name="De Maayer P."/>
            <person name="Coutinho T.A."/>
            <person name="Blom J."/>
            <person name="Smits T.H."/>
            <person name="Duffy B."/>
            <person name="Venter S.N."/>
        </authorList>
    </citation>
    <scope>NUCLEOTIDE SEQUENCE [LARGE SCALE GENOMIC DNA]</scope>
    <source>
        <strain evidence="6 7">LMG 26275</strain>
    </source>
</reference>
<dbReference type="RefSeq" id="WP_084934781.1">
    <property type="nucleotide sequence ID" value="NZ_MLFR01000011.1"/>
</dbReference>
<evidence type="ECO:0000256" key="2">
    <source>
        <dbReference type="ARBA" id="ARBA00006671"/>
    </source>
</evidence>
<dbReference type="EMBL" id="MLFR01000011">
    <property type="protein sequence ID" value="ORM69025.1"/>
    <property type="molecule type" value="Genomic_DNA"/>
</dbReference>
<dbReference type="SUPFAM" id="SSF49401">
    <property type="entry name" value="Bacterial adhesins"/>
    <property type="match status" value="1"/>
</dbReference>
<keyword evidence="3" id="KW-0732">Signal</keyword>
<dbReference type="Proteomes" id="UP000193558">
    <property type="component" value="Unassembled WGS sequence"/>
</dbReference>
<dbReference type="Pfam" id="PF00419">
    <property type="entry name" value="Fimbrial"/>
    <property type="match status" value="1"/>
</dbReference>
<dbReference type="InterPro" id="IPR008966">
    <property type="entry name" value="Adhesion_dom_sf"/>
</dbReference>
<keyword evidence="4" id="KW-0281">Fimbrium</keyword>
<dbReference type="InterPro" id="IPR050263">
    <property type="entry name" value="Bact_Fimbrial_Adh_Pro"/>
</dbReference>
<comment type="caution">
    <text evidence="6">The sequence shown here is derived from an EMBL/GenBank/DDBJ whole genome shotgun (WGS) entry which is preliminary data.</text>
</comment>
<evidence type="ECO:0000313" key="6">
    <source>
        <dbReference type="EMBL" id="ORM69025.1"/>
    </source>
</evidence>
<evidence type="ECO:0000259" key="5">
    <source>
        <dbReference type="Pfam" id="PF00419"/>
    </source>
</evidence>
<dbReference type="InterPro" id="IPR000259">
    <property type="entry name" value="Adhesion_dom_fimbrial"/>
</dbReference>
<feature type="domain" description="Fimbrial-type adhesion" evidence="5">
    <location>
        <begin position="52"/>
        <end position="204"/>
    </location>
</feature>
<accession>A0A1X1CX96</accession>
<comment type="subcellular location">
    <subcellularLocation>
        <location evidence="1">Fimbrium</location>
    </subcellularLocation>
</comment>